<evidence type="ECO:0000256" key="1">
    <source>
        <dbReference type="SAM" id="Phobius"/>
    </source>
</evidence>
<dbReference type="RefSeq" id="WP_343185373.1">
    <property type="nucleotide sequence ID" value="NZ_JBCITM010000004.1"/>
</dbReference>
<evidence type="ECO:0000313" key="3">
    <source>
        <dbReference type="Proteomes" id="UP001407405"/>
    </source>
</evidence>
<dbReference type="Pfam" id="PF14446">
    <property type="entry name" value="Prok-RING_1"/>
    <property type="match status" value="1"/>
</dbReference>
<proteinExistence type="predicted"/>
<gene>
    <name evidence="2" type="ORF">AAIG11_05520</name>
</gene>
<keyword evidence="3" id="KW-1185">Reference proteome</keyword>
<organism evidence="2 3">
    <name type="scientific">Anoxynatronum sibiricum</name>
    <dbReference type="NCBI Taxonomy" id="210623"/>
    <lineage>
        <taxon>Bacteria</taxon>
        <taxon>Bacillati</taxon>
        <taxon>Bacillota</taxon>
        <taxon>Clostridia</taxon>
        <taxon>Eubacteriales</taxon>
        <taxon>Clostridiaceae</taxon>
        <taxon>Anoxynatronum</taxon>
    </lineage>
</organism>
<name>A0ABU9VRX4_9CLOT</name>
<comment type="caution">
    <text evidence="2">The sequence shown here is derived from an EMBL/GenBank/DDBJ whole genome shotgun (WGS) entry which is preliminary data.</text>
</comment>
<dbReference type="Proteomes" id="UP001407405">
    <property type="component" value="Unassembled WGS sequence"/>
</dbReference>
<dbReference type="InterPro" id="IPR039522">
    <property type="entry name" value="RING_finger_1_prok"/>
</dbReference>
<evidence type="ECO:0000313" key="2">
    <source>
        <dbReference type="EMBL" id="MEN1759918.1"/>
    </source>
</evidence>
<dbReference type="EMBL" id="JBCITM010000004">
    <property type="protein sequence ID" value="MEN1759918.1"/>
    <property type="molecule type" value="Genomic_DNA"/>
</dbReference>
<feature type="transmembrane region" description="Helical" evidence="1">
    <location>
        <begin position="95"/>
        <end position="113"/>
    </location>
</feature>
<protein>
    <submittedName>
        <fullName evidence="2">RING finger protein</fullName>
    </submittedName>
</protein>
<keyword evidence="1" id="KW-1133">Transmembrane helix</keyword>
<keyword evidence="1" id="KW-0472">Membrane</keyword>
<accession>A0ABU9VRX4</accession>
<keyword evidence="1" id="KW-0812">Transmembrane</keyword>
<reference evidence="2 3" key="1">
    <citation type="submission" date="2024-04" db="EMBL/GenBank/DDBJ databases">
        <title>Genome sequencing and metabolic network reconstruction of aminoacids and betaine degradation by Anoxynatronum sibiricum.</title>
        <authorList>
            <person name="Detkova E.N."/>
            <person name="Boltjanskaja Y.V."/>
            <person name="Mardanov A.V."/>
            <person name="Kevbrin V."/>
        </authorList>
    </citation>
    <scope>NUCLEOTIDE SEQUENCE [LARGE SCALE GENOMIC DNA]</scope>
    <source>
        <strain evidence="2 3">Z-7981</strain>
    </source>
</reference>
<sequence length="116" mass="13294">MQKRQQQHVFENSICPYCQAPIRMGENTVVCSCCKMPHHLQCWMENGRCTTYGCKGHRLANPSISPHRRQKLPIIEIDFDDPSPVSSGMFRRWKAWMIAAAVVLILSGGIYIVKFL</sequence>